<dbReference type="GO" id="GO:0005829">
    <property type="term" value="C:cytosol"/>
    <property type="evidence" value="ECO:0007669"/>
    <property type="project" value="TreeGrafter"/>
</dbReference>
<dbReference type="GO" id="GO:0043200">
    <property type="term" value="P:response to amino acid"/>
    <property type="evidence" value="ECO:0007669"/>
    <property type="project" value="TreeGrafter"/>
</dbReference>
<dbReference type="InterPro" id="IPR019888">
    <property type="entry name" value="Tscrpt_reg_AsnC-like"/>
</dbReference>
<keyword evidence="2 6" id="KW-0238">DNA-binding</keyword>
<dbReference type="Proteomes" id="UP000578449">
    <property type="component" value="Unassembled WGS sequence"/>
</dbReference>
<evidence type="ECO:0000313" key="6">
    <source>
        <dbReference type="EMBL" id="MBB5136116.1"/>
    </source>
</evidence>
<feature type="domain" description="HTH asnC-type" evidence="5">
    <location>
        <begin position="4"/>
        <end position="43"/>
    </location>
</feature>
<keyword evidence="1" id="KW-0805">Transcription regulation</keyword>
<name>A0A840PBQ4_9ACTN</name>
<protein>
    <submittedName>
        <fullName evidence="6">DNA-binding Lrp family transcriptional regulator</fullName>
    </submittedName>
</protein>
<dbReference type="SUPFAM" id="SSF54909">
    <property type="entry name" value="Dimeric alpha+beta barrel"/>
    <property type="match status" value="1"/>
</dbReference>
<evidence type="ECO:0000259" key="4">
    <source>
        <dbReference type="Pfam" id="PF01037"/>
    </source>
</evidence>
<sequence>MLSEDDLELLDALQVNPRASWTLIGQVLGIDPVTAARRWARLRESGMAWVSVTLGPHELDQLCVAVVEVQCEPGANAAIAATLARWDCAVTVQHVAGTHDLFVVLVASDFATMSGLSLVDLPAVRGVTRIRSHFVTRLFATGRWRLHALNKEQVRRLREAYPQRSGERARPFGPSDRALFRELSTDGRRTCAEVGERVGLSARTVQRRLTALMARRELAFRCDVARTLLGWPSSAVLWLNVPDARIEEAGRVLGRRPEVRTCAAVADERNLLLTIGLRHVADLHEHITGILQDAPYARIMDRNVVLRQEKLYGRILDRSGRAVDALPIDPWTAPASVC</sequence>
<dbReference type="AlphaFoldDB" id="A0A840PBQ4"/>
<evidence type="ECO:0000256" key="1">
    <source>
        <dbReference type="ARBA" id="ARBA00023015"/>
    </source>
</evidence>
<evidence type="ECO:0000313" key="7">
    <source>
        <dbReference type="Proteomes" id="UP000578449"/>
    </source>
</evidence>
<evidence type="ECO:0000256" key="2">
    <source>
        <dbReference type="ARBA" id="ARBA00023125"/>
    </source>
</evidence>
<dbReference type="PANTHER" id="PTHR30154:SF34">
    <property type="entry name" value="TRANSCRIPTIONAL REGULATOR AZLB"/>
    <property type="match status" value="1"/>
</dbReference>
<dbReference type="InterPro" id="IPR036390">
    <property type="entry name" value="WH_DNA-bd_sf"/>
</dbReference>
<evidence type="ECO:0000259" key="5">
    <source>
        <dbReference type="Pfam" id="PF13404"/>
    </source>
</evidence>
<feature type="domain" description="HTH asnC-type" evidence="5">
    <location>
        <begin position="176"/>
        <end position="212"/>
    </location>
</feature>
<dbReference type="InterPro" id="IPR011008">
    <property type="entry name" value="Dimeric_a/b-barrel"/>
</dbReference>
<keyword evidence="3" id="KW-0804">Transcription</keyword>
<dbReference type="Gene3D" id="1.10.10.10">
    <property type="entry name" value="Winged helix-like DNA-binding domain superfamily/Winged helix DNA-binding domain"/>
    <property type="match status" value="2"/>
</dbReference>
<dbReference type="InterPro" id="IPR036388">
    <property type="entry name" value="WH-like_DNA-bd_sf"/>
</dbReference>
<organism evidence="6 7">
    <name type="scientific">Thermocatellispora tengchongensis</name>
    <dbReference type="NCBI Taxonomy" id="1073253"/>
    <lineage>
        <taxon>Bacteria</taxon>
        <taxon>Bacillati</taxon>
        <taxon>Actinomycetota</taxon>
        <taxon>Actinomycetes</taxon>
        <taxon>Streptosporangiales</taxon>
        <taxon>Streptosporangiaceae</taxon>
        <taxon>Thermocatellispora</taxon>
    </lineage>
</organism>
<dbReference type="GO" id="GO:0043565">
    <property type="term" value="F:sequence-specific DNA binding"/>
    <property type="evidence" value="ECO:0007669"/>
    <property type="project" value="InterPro"/>
</dbReference>
<dbReference type="SMART" id="SM00344">
    <property type="entry name" value="HTH_ASNC"/>
    <property type="match status" value="2"/>
</dbReference>
<dbReference type="Gene3D" id="3.30.70.920">
    <property type="match status" value="2"/>
</dbReference>
<dbReference type="PANTHER" id="PTHR30154">
    <property type="entry name" value="LEUCINE-RESPONSIVE REGULATORY PROTEIN"/>
    <property type="match status" value="1"/>
</dbReference>
<proteinExistence type="predicted"/>
<dbReference type="Pfam" id="PF13404">
    <property type="entry name" value="HTH_AsnC-type"/>
    <property type="match status" value="2"/>
</dbReference>
<gene>
    <name evidence="6" type="ORF">HNP84_005860</name>
</gene>
<reference evidence="6 7" key="1">
    <citation type="submission" date="2020-08" db="EMBL/GenBank/DDBJ databases">
        <title>Genomic Encyclopedia of Type Strains, Phase IV (KMG-IV): sequencing the most valuable type-strain genomes for metagenomic binning, comparative biology and taxonomic classification.</title>
        <authorList>
            <person name="Goeker M."/>
        </authorList>
    </citation>
    <scope>NUCLEOTIDE SEQUENCE [LARGE SCALE GENOMIC DNA]</scope>
    <source>
        <strain evidence="6 7">DSM 45615</strain>
    </source>
</reference>
<dbReference type="SUPFAM" id="SSF46785">
    <property type="entry name" value="Winged helix' DNA-binding domain"/>
    <property type="match status" value="1"/>
</dbReference>
<evidence type="ECO:0000256" key="3">
    <source>
        <dbReference type="ARBA" id="ARBA00023163"/>
    </source>
</evidence>
<dbReference type="InterPro" id="IPR000485">
    <property type="entry name" value="AsnC-type_HTH_dom"/>
</dbReference>
<keyword evidence="7" id="KW-1185">Reference proteome</keyword>
<accession>A0A840PBQ4</accession>
<dbReference type="Pfam" id="PF01037">
    <property type="entry name" value="AsnC_trans_reg"/>
    <property type="match status" value="1"/>
</dbReference>
<dbReference type="RefSeq" id="WP_185053048.1">
    <property type="nucleotide sequence ID" value="NZ_BAABIX010000017.1"/>
</dbReference>
<comment type="caution">
    <text evidence="6">The sequence shown here is derived from an EMBL/GenBank/DDBJ whole genome shotgun (WGS) entry which is preliminary data.</text>
</comment>
<dbReference type="InterPro" id="IPR019887">
    <property type="entry name" value="Tscrpt_reg_AsnC/Lrp_C"/>
</dbReference>
<feature type="domain" description="Transcription regulator AsnC/Lrp ligand binding" evidence="4">
    <location>
        <begin position="67"/>
        <end position="136"/>
    </location>
</feature>
<dbReference type="EMBL" id="JACHGN010000013">
    <property type="protein sequence ID" value="MBB5136116.1"/>
    <property type="molecule type" value="Genomic_DNA"/>
</dbReference>